<dbReference type="AlphaFoldDB" id="A0A5J6L265"/>
<keyword evidence="1 2" id="KW-0808">Transferase</keyword>
<dbReference type="EMBL" id="CP044232">
    <property type="protein sequence ID" value="QEW02446.1"/>
    <property type="molecule type" value="Genomic_DNA"/>
</dbReference>
<organism evidence="2 3">
    <name type="scientific">Microbacterium lushaniae</name>
    <dbReference type="NCBI Taxonomy" id="2614639"/>
    <lineage>
        <taxon>Bacteria</taxon>
        <taxon>Bacillati</taxon>
        <taxon>Actinomycetota</taxon>
        <taxon>Actinomycetes</taxon>
        <taxon>Micrococcales</taxon>
        <taxon>Microbacteriaceae</taxon>
        <taxon>Microbacterium</taxon>
    </lineage>
</organism>
<dbReference type="SUPFAM" id="SSF53756">
    <property type="entry name" value="UDP-Glycosyltransferase/glycogen phosphorylase"/>
    <property type="match status" value="1"/>
</dbReference>
<dbReference type="PANTHER" id="PTHR46401:SF2">
    <property type="entry name" value="GLYCOSYLTRANSFERASE WBBK-RELATED"/>
    <property type="match status" value="1"/>
</dbReference>
<keyword evidence="3" id="KW-1185">Reference proteome</keyword>
<dbReference type="PANTHER" id="PTHR46401">
    <property type="entry name" value="GLYCOSYLTRANSFERASE WBBK-RELATED"/>
    <property type="match status" value="1"/>
</dbReference>
<evidence type="ECO:0000313" key="3">
    <source>
        <dbReference type="Proteomes" id="UP000325516"/>
    </source>
</evidence>
<gene>
    <name evidence="2" type="ORF">F6J85_04585</name>
</gene>
<reference evidence="3" key="1">
    <citation type="submission" date="2019-09" db="EMBL/GenBank/DDBJ databases">
        <title>Mumia zhuanghuii sp. nov. isolated from the intestinal contents of plateau pika (Ochotona curzoniae) in the Qinghai-Tibet plateau of China.</title>
        <authorList>
            <person name="Tian Z."/>
        </authorList>
    </citation>
    <scope>NUCLEOTIDE SEQUENCE [LARGE SCALE GENOMIC DNA]</scope>
    <source>
        <strain evidence="3">L-031</strain>
    </source>
</reference>
<proteinExistence type="predicted"/>
<dbReference type="RefSeq" id="WP_150924023.1">
    <property type="nucleotide sequence ID" value="NZ_CP044232.1"/>
</dbReference>
<evidence type="ECO:0000313" key="2">
    <source>
        <dbReference type="EMBL" id="QEW02446.1"/>
    </source>
</evidence>
<name>A0A5J6L265_9MICO</name>
<accession>A0A5J6L265</accession>
<dbReference type="KEGG" id="mlz:F6J85_04585"/>
<protein>
    <submittedName>
        <fullName evidence="2">Glycosyltransferase family 4 protein</fullName>
    </submittedName>
</protein>
<dbReference type="Proteomes" id="UP000325516">
    <property type="component" value="Chromosome"/>
</dbReference>
<evidence type="ECO:0000256" key="1">
    <source>
        <dbReference type="ARBA" id="ARBA00022679"/>
    </source>
</evidence>
<dbReference type="Pfam" id="PF13692">
    <property type="entry name" value="Glyco_trans_1_4"/>
    <property type="match status" value="1"/>
</dbReference>
<dbReference type="GO" id="GO:0016757">
    <property type="term" value="F:glycosyltransferase activity"/>
    <property type="evidence" value="ECO:0007669"/>
    <property type="project" value="TreeGrafter"/>
</dbReference>
<sequence length="365" mass="38010">MTATLRVVLDQLVSPTSPDLAEASHALTRALIATAPRGADVAGIIPRGDDPAVDGLVDVTRLALPRRELAASWQLGVAPGVGKGMIHSPTLMGPLVRHDRVNETHQIVVTLWDLRAWEAPETLSRPEAMWHRAMLKRAERYADAVVVPTHAMAAALSEIAPRLAGRIRVIAGAAPEGFRVPTDVAGRLRSLDLPAAFVLIDGAREIGRDAALAAVARAGGGAPVVVTGVGDPDVAGIADLAATAGLPESRIHVRGALEPFDRAAVLSSASLLIAPATDTAFPWLVVEALALGTPVVAADCAVHREVVLDGGLLVDASAEGLRDGLTQVLASDSALARLAVMSGDRGRAFSWLGAAERVWQLHAEL</sequence>
<dbReference type="Gene3D" id="3.40.50.2000">
    <property type="entry name" value="Glycogen Phosphorylase B"/>
    <property type="match status" value="2"/>
</dbReference>
<dbReference type="GO" id="GO:0009103">
    <property type="term" value="P:lipopolysaccharide biosynthetic process"/>
    <property type="evidence" value="ECO:0007669"/>
    <property type="project" value="TreeGrafter"/>
</dbReference>